<organism evidence="2">
    <name type="scientific">Mustela putorius furo</name>
    <name type="common">European domestic ferret</name>
    <name type="synonym">Mustela furo</name>
    <dbReference type="NCBI Taxonomy" id="9669"/>
    <lineage>
        <taxon>Eukaryota</taxon>
        <taxon>Metazoa</taxon>
        <taxon>Chordata</taxon>
        <taxon>Craniata</taxon>
        <taxon>Vertebrata</taxon>
        <taxon>Euteleostomi</taxon>
        <taxon>Mammalia</taxon>
        <taxon>Eutheria</taxon>
        <taxon>Laurasiatheria</taxon>
        <taxon>Carnivora</taxon>
        <taxon>Caniformia</taxon>
        <taxon>Musteloidea</taxon>
        <taxon>Mustelidae</taxon>
        <taxon>Mustelinae</taxon>
        <taxon>Mustela</taxon>
    </lineage>
</organism>
<feature type="compositionally biased region" description="Low complexity" evidence="1">
    <location>
        <begin position="1"/>
        <end position="28"/>
    </location>
</feature>
<dbReference type="EMBL" id="AEYP01054198">
    <property type="status" value="NOT_ANNOTATED_CDS"/>
    <property type="molecule type" value="Genomic_DNA"/>
</dbReference>
<dbReference type="EMBL" id="AEYP01054202">
    <property type="status" value="NOT_ANNOTATED_CDS"/>
    <property type="molecule type" value="Genomic_DNA"/>
</dbReference>
<feature type="region of interest" description="Disordered" evidence="1">
    <location>
        <begin position="1"/>
        <end position="74"/>
    </location>
</feature>
<dbReference type="Ensembl" id="ENSMPUT00000002688.1">
    <property type="protein sequence ID" value="ENSMPUP00000002633.1"/>
    <property type="gene ID" value="ENSMPUG00000002662.1"/>
</dbReference>
<dbReference type="EMBL" id="AEYP01054200">
    <property type="status" value="NOT_ANNOTATED_CDS"/>
    <property type="molecule type" value="Genomic_DNA"/>
</dbReference>
<protein>
    <submittedName>
        <fullName evidence="2">Uncharacterized protein</fullName>
    </submittedName>
</protein>
<dbReference type="EMBL" id="AEYP01054197">
    <property type="status" value="NOT_ANNOTATED_CDS"/>
    <property type="molecule type" value="Genomic_DNA"/>
</dbReference>
<reference evidence="2" key="1">
    <citation type="submission" date="2024-06" db="UniProtKB">
        <authorList>
            <consortium name="Ensembl"/>
        </authorList>
    </citation>
    <scope>IDENTIFICATION</scope>
</reference>
<dbReference type="AlphaFoldDB" id="M3XU83"/>
<evidence type="ECO:0000313" key="2">
    <source>
        <dbReference type="Ensembl" id="ENSMPUP00000002633.1"/>
    </source>
</evidence>
<name>M3XU83_MUSPF</name>
<evidence type="ECO:0000256" key="1">
    <source>
        <dbReference type="SAM" id="MobiDB-lite"/>
    </source>
</evidence>
<dbReference type="HOGENOM" id="CLU_2114508_0_0_1"/>
<accession>M3XU83</accession>
<proteinExistence type="predicted"/>
<dbReference type="EMBL" id="AEYP01054199">
    <property type="status" value="NOT_ANNOTATED_CDS"/>
    <property type="molecule type" value="Genomic_DNA"/>
</dbReference>
<dbReference type="InParanoid" id="M3XU83"/>
<dbReference type="EMBL" id="AEYP01054201">
    <property type="status" value="NOT_ANNOTATED_CDS"/>
    <property type="molecule type" value="Genomic_DNA"/>
</dbReference>
<sequence>RRPWGLRGLLAGLGRAPSSGGGRAAPALHLRERRAPSRASAWPAGERPTPLEPPPAGATEARRGVPPGSSTDRKQVIVLTSPQKVFSSLVSQCLHHWAHFTPPHRRFVISHQKNK</sequence>